<dbReference type="SUPFAM" id="SSF53784">
    <property type="entry name" value="Phosphofructokinase"/>
    <property type="match status" value="1"/>
</dbReference>
<evidence type="ECO:0000256" key="5">
    <source>
        <dbReference type="ARBA" id="ARBA00022490"/>
    </source>
</evidence>
<dbReference type="EMBL" id="JAKNHQ010000002">
    <property type="protein sequence ID" value="MCG4609677.1"/>
    <property type="molecule type" value="Genomic_DNA"/>
</dbReference>
<feature type="binding site" evidence="15">
    <location>
        <position position="164"/>
    </location>
    <ligand>
        <name>substrate</name>
        <note>ligand shared between dimeric partners</note>
    </ligand>
</feature>
<dbReference type="InterPro" id="IPR012003">
    <property type="entry name" value="ATP_PFK_prok-type"/>
</dbReference>
<comment type="similarity">
    <text evidence="15">Belongs to the phosphofructokinase type A (PFKA) family. ATP-dependent PFK group I subfamily. Prokaryotic clade 'B1' sub-subfamily.</text>
</comment>
<keyword evidence="11 15" id="KW-0067">ATP-binding</keyword>
<evidence type="ECO:0000259" key="16">
    <source>
        <dbReference type="Pfam" id="PF00365"/>
    </source>
</evidence>
<dbReference type="InterPro" id="IPR000023">
    <property type="entry name" value="Phosphofructokinase_dom"/>
</dbReference>
<comment type="activity regulation">
    <text evidence="15">Allosterically activated by ADP and other diphosphonucleosides, and allosterically inhibited by phosphoenolpyruvate.</text>
</comment>
<keyword evidence="10 15" id="KW-0418">Kinase</keyword>
<feature type="domain" description="Phosphofructokinase" evidence="16">
    <location>
        <begin position="5"/>
        <end position="278"/>
    </location>
</feature>
<dbReference type="InterPro" id="IPR012828">
    <property type="entry name" value="PFKA_ATP_prok"/>
</dbReference>
<sequence>MSMKKIGVLTSGGDAPGMNAAVRAVARTALTSGMEVLGIRRGYQGLLSGDVFEMDLRSVSDIIHHGGTMLYTARSKEYNTPEGVQKAADMCRKLGIEGVVVIGGDGSFRGARDLTGAGIPCVCIPGTIDNDVASSEYTVGFDTAMNTAVDMVDRLRDTTESHDRCSVVEVMGRRCGDLALLVGIAVGATVILVPEVPFDFQKDIIDRMQFTQKTGKKHFIIVVAEGVGGVTELAHKIEESTGIETRATVLGHVQRGGSPTLRDRVVASEMGYKAVKLLESGRSNRVIVVREGKVVDLDITEALAMKRPFNKELYDIALKISI</sequence>
<evidence type="ECO:0000256" key="1">
    <source>
        <dbReference type="ARBA" id="ARBA00001946"/>
    </source>
</evidence>
<reference evidence="17 18" key="1">
    <citation type="submission" date="2022-01" db="EMBL/GenBank/DDBJ databases">
        <title>Collection of gut derived symbiotic bacterial strains cultured from healthy donors.</title>
        <authorList>
            <person name="Lin H."/>
            <person name="Kohout C."/>
            <person name="Waligurski E."/>
            <person name="Pamer E.G."/>
        </authorList>
    </citation>
    <scope>NUCLEOTIDE SEQUENCE [LARGE SCALE GENOMIC DNA]</scope>
    <source>
        <strain evidence="17 18">DFI.7.58</strain>
    </source>
</reference>
<comment type="pathway">
    <text evidence="4 15">Carbohydrate degradation; glycolysis; D-glyceraldehyde 3-phosphate and glycerone phosphate from D-glucose: step 3/4.</text>
</comment>
<keyword evidence="6 15" id="KW-0021">Allosteric enzyme</keyword>
<evidence type="ECO:0000256" key="15">
    <source>
        <dbReference type="HAMAP-Rule" id="MF_00339"/>
    </source>
</evidence>
<comment type="subunit">
    <text evidence="15">Homotetramer.</text>
</comment>
<feature type="binding site" description="in other chain" evidence="15">
    <location>
        <position position="156"/>
    </location>
    <ligand>
        <name>ADP</name>
        <dbReference type="ChEBI" id="CHEBI:456216"/>
        <note>allosteric activator; ligand shared between dimeric partners</note>
    </ligand>
</feature>
<dbReference type="RefSeq" id="WP_087229010.1">
    <property type="nucleotide sequence ID" value="NZ_JAKNHQ010000002.1"/>
</dbReference>
<evidence type="ECO:0000256" key="10">
    <source>
        <dbReference type="ARBA" id="ARBA00022777"/>
    </source>
</evidence>
<feature type="binding site" evidence="15">
    <location>
        <position position="246"/>
    </location>
    <ligand>
        <name>substrate</name>
        <note>ligand shared between dimeric partners</note>
    </ligand>
</feature>
<dbReference type="GO" id="GO:0003872">
    <property type="term" value="F:6-phosphofructokinase activity"/>
    <property type="evidence" value="ECO:0007669"/>
    <property type="project" value="UniProtKB-EC"/>
</dbReference>
<dbReference type="HAMAP" id="MF_00339">
    <property type="entry name" value="Phosphofructokinase_I_B1"/>
    <property type="match status" value="1"/>
</dbReference>
<evidence type="ECO:0000256" key="11">
    <source>
        <dbReference type="ARBA" id="ARBA00022840"/>
    </source>
</evidence>
<name>A0ABS9MFV5_9FIRM</name>
<evidence type="ECO:0000256" key="3">
    <source>
        <dbReference type="ARBA" id="ARBA00004496"/>
    </source>
</evidence>
<keyword evidence="8 15" id="KW-0479">Metal-binding</keyword>
<evidence type="ECO:0000256" key="8">
    <source>
        <dbReference type="ARBA" id="ARBA00022723"/>
    </source>
</evidence>
<dbReference type="Pfam" id="PF00365">
    <property type="entry name" value="PFK"/>
    <property type="match status" value="1"/>
</dbReference>
<feature type="binding site" description="in other chain" evidence="15">
    <location>
        <position position="225"/>
    </location>
    <ligand>
        <name>substrate</name>
        <note>ligand shared between dimeric partners</note>
    </ligand>
</feature>
<proteinExistence type="inferred from homology"/>
<organism evidence="17 18">
    <name type="scientific">Anaeromassilibacillus senegalensis</name>
    <dbReference type="NCBI Taxonomy" id="1673717"/>
    <lineage>
        <taxon>Bacteria</taxon>
        <taxon>Bacillati</taxon>
        <taxon>Bacillota</taxon>
        <taxon>Clostridia</taxon>
        <taxon>Eubacteriales</taxon>
        <taxon>Acutalibacteraceae</taxon>
        <taxon>Anaeromassilibacillus</taxon>
    </lineage>
</organism>
<feature type="binding site" evidence="15">
    <location>
        <position position="105"/>
    </location>
    <ligand>
        <name>Mg(2+)</name>
        <dbReference type="ChEBI" id="CHEBI:18420"/>
        <note>catalytic</note>
    </ligand>
</feature>
<feature type="binding site" evidence="15">
    <location>
        <begin position="104"/>
        <end position="107"/>
    </location>
    <ligand>
        <name>ATP</name>
        <dbReference type="ChEBI" id="CHEBI:30616"/>
    </ligand>
</feature>
<dbReference type="NCBIfam" id="NF002872">
    <property type="entry name" value="PRK03202.1"/>
    <property type="match status" value="1"/>
</dbReference>
<feature type="binding site" description="in other chain" evidence="15">
    <location>
        <begin position="216"/>
        <end position="218"/>
    </location>
    <ligand>
        <name>ADP</name>
        <dbReference type="ChEBI" id="CHEBI:456216"/>
        <note>allosteric activator; ligand shared between dimeric partners</note>
    </ligand>
</feature>
<keyword evidence="18" id="KW-1185">Reference proteome</keyword>
<dbReference type="NCBIfam" id="TIGR02482">
    <property type="entry name" value="PFKA_ATP"/>
    <property type="match status" value="1"/>
</dbReference>
<comment type="subcellular location">
    <subcellularLocation>
        <location evidence="3 15">Cytoplasm</location>
    </subcellularLocation>
</comment>
<keyword evidence="9 15" id="KW-0547">Nucleotide-binding</keyword>
<feature type="binding site" description="in other chain" evidence="15">
    <location>
        <begin position="252"/>
        <end position="255"/>
    </location>
    <ligand>
        <name>substrate</name>
        <note>ligand shared between dimeric partners</note>
    </ligand>
</feature>
<comment type="cofactor">
    <cofactor evidence="1 15">
        <name>Mg(2+)</name>
        <dbReference type="ChEBI" id="CHEBI:18420"/>
    </cofactor>
</comment>
<feature type="binding site" description="in other chain" evidence="15">
    <location>
        <begin position="171"/>
        <end position="173"/>
    </location>
    <ligand>
        <name>substrate</name>
        <note>ligand shared between dimeric partners</note>
    </ligand>
</feature>
<dbReference type="Proteomes" id="UP001298681">
    <property type="component" value="Unassembled WGS sequence"/>
</dbReference>
<evidence type="ECO:0000256" key="6">
    <source>
        <dbReference type="ARBA" id="ARBA00022533"/>
    </source>
</evidence>
<evidence type="ECO:0000313" key="18">
    <source>
        <dbReference type="Proteomes" id="UP001298681"/>
    </source>
</evidence>
<dbReference type="PIRSF" id="PIRSF000532">
    <property type="entry name" value="ATP_PFK_prok"/>
    <property type="match status" value="1"/>
</dbReference>
<dbReference type="PANTHER" id="PTHR13697:SF4">
    <property type="entry name" value="ATP-DEPENDENT 6-PHOSPHOFRUCTOKINASE"/>
    <property type="match status" value="1"/>
</dbReference>
<evidence type="ECO:0000313" key="17">
    <source>
        <dbReference type="EMBL" id="MCG4609677.1"/>
    </source>
</evidence>
<evidence type="ECO:0000256" key="14">
    <source>
        <dbReference type="ARBA" id="ARBA00048070"/>
    </source>
</evidence>
<dbReference type="Gene3D" id="3.40.50.450">
    <property type="match status" value="1"/>
</dbReference>
<keyword evidence="5 15" id="KW-0963">Cytoplasm</keyword>
<keyword evidence="7 15" id="KW-0808">Transferase</keyword>
<dbReference type="InterPro" id="IPR022953">
    <property type="entry name" value="ATP_PFK"/>
</dbReference>
<feature type="binding site" evidence="15">
    <location>
        <position position="13"/>
    </location>
    <ligand>
        <name>ATP</name>
        <dbReference type="ChEBI" id="CHEBI:30616"/>
    </ligand>
</feature>
<protein>
    <recommendedName>
        <fullName evidence="15">ATP-dependent 6-phosphofructokinase</fullName>
        <shortName evidence="15">ATP-PFK</shortName>
        <shortName evidence="15">Phosphofructokinase</shortName>
        <ecNumber evidence="15">2.7.1.11</ecNumber>
    </recommendedName>
    <alternativeName>
        <fullName evidence="15">Phosphohexokinase</fullName>
    </alternativeName>
</protein>
<feature type="active site" description="Proton acceptor" evidence="15">
    <location>
        <position position="129"/>
    </location>
</feature>
<feature type="binding site" description="in other chain" evidence="15">
    <location>
        <begin position="127"/>
        <end position="129"/>
    </location>
    <ligand>
        <name>substrate</name>
        <note>ligand shared between dimeric partners</note>
    </ligand>
</feature>
<gene>
    <name evidence="15 17" type="primary">pfkA</name>
    <name evidence="17" type="ORF">L0P57_01795</name>
</gene>
<comment type="caution">
    <text evidence="17">The sequence shown here is derived from an EMBL/GenBank/DDBJ whole genome shotgun (WGS) entry which is preliminary data.</text>
</comment>
<feature type="binding site" evidence="15">
    <location>
        <begin position="74"/>
        <end position="75"/>
    </location>
    <ligand>
        <name>ATP</name>
        <dbReference type="ChEBI" id="CHEBI:30616"/>
    </ligand>
</feature>
<evidence type="ECO:0000256" key="13">
    <source>
        <dbReference type="ARBA" id="ARBA00023152"/>
    </source>
</evidence>
<evidence type="ECO:0000256" key="9">
    <source>
        <dbReference type="ARBA" id="ARBA00022741"/>
    </source>
</evidence>
<accession>A0ABS9MFV5</accession>
<comment type="caution">
    <text evidence="15">Lacks conserved residue(s) required for the propagation of feature annotation.</text>
</comment>
<feature type="binding site" evidence="15">
    <location>
        <begin position="23"/>
        <end position="27"/>
    </location>
    <ligand>
        <name>ADP</name>
        <dbReference type="ChEBI" id="CHEBI:456216"/>
        <note>allosteric activator; ligand shared between dimeric partners</note>
    </ligand>
</feature>
<evidence type="ECO:0000256" key="2">
    <source>
        <dbReference type="ARBA" id="ARBA00002659"/>
    </source>
</evidence>
<dbReference type="InterPro" id="IPR035966">
    <property type="entry name" value="PKF_sf"/>
</dbReference>
<comment type="function">
    <text evidence="2 15">Catalyzes the phosphorylation of D-fructose 6-phosphate to fructose 1,6-bisphosphate by ATP, the first committing step of glycolysis.</text>
</comment>
<evidence type="ECO:0000256" key="12">
    <source>
        <dbReference type="ARBA" id="ARBA00022842"/>
    </source>
</evidence>
<dbReference type="InterPro" id="IPR015912">
    <property type="entry name" value="Phosphofructokinase_CS"/>
</dbReference>
<evidence type="ECO:0000256" key="7">
    <source>
        <dbReference type="ARBA" id="ARBA00022679"/>
    </source>
</evidence>
<dbReference type="PANTHER" id="PTHR13697">
    <property type="entry name" value="PHOSPHOFRUCTOKINASE"/>
    <property type="match status" value="1"/>
</dbReference>
<feature type="binding site" description="in other chain" evidence="15">
    <location>
        <position position="213"/>
    </location>
    <ligand>
        <name>ADP</name>
        <dbReference type="ChEBI" id="CHEBI:456216"/>
        <note>allosteric activator; ligand shared between dimeric partners</note>
    </ligand>
</feature>
<dbReference type="PRINTS" id="PR00476">
    <property type="entry name" value="PHFRCTKINASE"/>
</dbReference>
<dbReference type="EC" id="2.7.1.11" evidence="15"/>
<keyword evidence="13 15" id="KW-0324">Glycolysis</keyword>
<dbReference type="Gene3D" id="3.40.50.460">
    <property type="entry name" value="Phosphofructokinase domain"/>
    <property type="match status" value="1"/>
</dbReference>
<keyword evidence="12 15" id="KW-0460">Magnesium</keyword>
<comment type="catalytic activity">
    <reaction evidence="14 15">
        <text>beta-D-fructose 6-phosphate + ATP = beta-D-fructose 1,6-bisphosphate + ADP + H(+)</text>
        <dbReference type="Rhea" id="RHEA:16109"/>
        <dbReference type="ChEBI" id="CHEBI:15378"/>
        <dbReference type="ChEBI" id="CHEBI:30616"/>
        <dbReference type="ChEBI" id="CHEBI:32966"/>
        <dbReference type="ChEBI" id="CHEBI:57634"/>
        <dbReference type="ChEBI" id="CHEBI:456216"/>
        <dbReference type="EC" id="2.7.1.11"/>
    </reaction>
</comment>
<evidence type="ECO:0000256" key="4">
    <source>
        <dbReference type="ARBA" id="ARBA00004679"/>
    </source>
</evidence>
<dbReference type="PROSITE" id="PS00433">
    <property type="entry name" value="PHOSPHOFRUCTOKINASE"/>
    <property type="match status" value="1"/>
</dbReference>